<dbReference type="EMBL" id="VOIH02000003">
    <property type="protein sequence ID" value="KAF3452130.1"/>
    <property type="molecule type" value="Genomic_DNA"/>
</dbReference>
<dbReference type="OrthoDB" id="952894at2759"/>
<gene>
    <name evidence="1" type="ORF">FNV43_RR08227</name>
</gene>
<evidence type="ECO:0000313" key="2">
    <source>
        <dbReference type="Proteomes" id="UP000796880"/>
    </source>
</evidence>
<comment type="caution">
    <text evidence="1">The sequence shown here is derived from an EMBL/GenBank/DDBJ whole genome shotgun (WGS) entry which is preliminary data.</text>
</comment>
<accession>A0A8K0HI30</accession>
<protein>
    <submittedName>
        <fullName evidence="1">Uncharacterized protein</fullName>
    </submittedName>
</protein>
<keyword evidence="2" id="KW-1185">Reference proteome</keyword>
<evidence type="ECO:0000313" key="1">
    <source>
        <dbReference type="EMBL" id="KAF3452130.1"/>
    </source>
</evidence>
<reference evidence="1" key="1">
    <citation type="submission" date="2020-03" db="EMBL/GenBank/DDBJ databases">
        <title>A high-quality chromosome-level genome assembly of a woody plant with both climbing and erect habits, Rhamnella rubrinervis.</title>
        <authorList>
            <person name="Lu Z."/>
            <person name="Yang Y."/>
            <person name="Zhu X."/>
            <person name="Sun Y."/>
        </authorList>
    </citation>
    <scope>NUCLEOTIDE SEQUENCE</scope>
    <source>
        <strain evidence="1">BYM</strain>
        <tissue evidence="1">Leaf</tissue>
    </source>
</reference>
<dbReference type="AlphaFoldDB" id="A0A8K0HI30"/>
<organism evidence="1 2">
    <name type="scientific">Rhamnella rubrinervis</name>
    <dbReference type="NCBI Taxonomy" id="2594499"/>
    <lineage>
        <taxon>Eukaryota</taxon>
        <taxon>Viridiplantae</taxon>
        <taxon>Streptophyta</taxon>
        <taxon>Embryophyta</taxon>
        <taxon>Tracheophyta</taxon>
        <taxon>Spermatophyta</taxon>
        <taxon>Magnoliopsida</taxon>
        <taxon>eudicotyledons</taxon>
        <taxon>Gunneridae</taxon>
        <taxon>Pentapetalae</taxon>
        <taxon>rosids</taxon>
        <taxon>fabids</taxon>
        <taxon>Rosales</taxon>
        <taxon>Rhamnaceae</taxon>
        <taxon>rhamnoid group</taxon>
        <taxon>Rhamneae</taxon>
        <taxon>Rhamnella</taxon>
    </lineage>
</organism>
<sequence length="358" mass="39203">MTRSRLSSSKWIAYRIQTAAGSCCLVAAKWSVIQGIELDAVAFGFVTSRYRSAEVGDRSQVHPAAAGFRNSWSSWARGFGLLVGDRLGLKLVDLSRVTETPSILIGEARDVLNLWTVLSDSFVVILGNTAGANEAASMDIPKKMSGAAYTIPTTSQNVPTRKDNFGHFIRVLIDVDLAVHSDIRVVHRSGTITVSNDTFDDLDDELPIQECGVLQDPSGMQVQEQDGSTFGGQINIDTTMEFRFAVLPIMWIFAYRSLENARILLNEEQIIYVDISRVRVLKNYAASIDHSWTIIGDFNVILGAHERSSGGPPIHSSCTDFQVAVEVAGLLPIDTHRAFFTWGRCGTHGQVALSSSFC</sequence>
<proteinExistence type="predicted"/>
<name>A0A8K0HI30_9ROSA</name>
<dbReference type="Proteomes" id="UP000796880">
    <property type="component" value="Unassembled WGS sequence"/>
</dbReference>